<dbReference type="EMBL" id="JBHUGI010000024">
    <property type="protein sequence ID" value="MFD1928005.1"/>
    <property type="molecule type" value="Genomic_DNA"/>
</dbReference>
<dbReference type="Gene3D" id="1.20.1280.120">
    <property type="match status" value="1"/>
</dbReference>
<dbReference type="SUPFAM" id="SSF56634">
    <property type="entry name" value="Heme-dependent catalase-like"/>
    <property type="match status" value="1"/>
</dbReference>
<dbReference type="Pfam" id="PF00199">
    <property type="entry name" value="Catalase"/>
    <property type="match status" value="1"/>
</dbReference>
<evidence type="ECO:0000256" key="1">
    <source>
        <dbReference type="ARBA" id="ARBA00005329"/>
    </source>
</evidence>
<accession>A0ABW4SGB2</accession>
<keyword evidence="3 7" id="KW-0349">Heme</keyword>
<comment type="caution">
    <text evidence="9">The sequence shown here is derived from an EMBL/GenBank/DDBJ whole genome shotgun (WGS) entry which is preliminary data.</text>
</comment>
<evidence type="ECO:0000256" key="6">
    <source>
        <dbReference type="ARBA" id="ARBA00023004"/>
    </source>
</evidence>
<reference evidence="10" key="1">
    <citation type="journal article" date="2019" name="Int. J. Syst. Evol. Microbiol.">
        <title>The Global Catalogue of Microorganisms (GCM) 10K type strain sequencing project: providing services to taxonomists for standard genome sequencing and annotation.</title>
        <authorList>
            <consortium name="The Broad Institute Genomics Platform"/>
            <consortium name="The Broad Institute Genome Sequencing Center for Infectious Disease"/>
            <person name="Wu L."/>
            <person name="Ma J."/>
        </authorList>
    </citation>
    <scope>NUCLEOTIDE SEQUENCE [LARGE SCALE GENOMIC DNA]</scope>
    <source>
        <strain evidence="10">CGMCC 4.7177</strain>
    </source>
</reference>
<keyword evidence="4 7" id="KW-0479">Metal-binding</keyword>
<dbReference type="EC" id="1.11.1.-" evidence="7"/>
<dbReference type="RefSeq" id="WP_381536977.1">
    <property type="nucleotide sequence ID" value="NZ_JBHUGI010000024.1"/>
</dbReference>
<gene>
    <name evidence="9" type="ORF">ACFSFY_08035</name>
</gene>
<evidence type="ECO:0000259" key="8">
    <source>
        <dbReference type="SMART" id="SM01060"/>
    </source>
</evidence>
<evidence type="ECO:0000313" key="9">
    <source>
        <dbReference type="EMBL" id="MFD1928005.1"/>
    </source>
</evidence>
<protein>
    <recommendedName>
        <fullName evidence="7">Catalase-related peroxidase</fullName>
        <ecNumber evidence="7">1.11.1.-</ecNumber>
    </recommendedName>
</protein>
<keyword evidence="6 7" id="KW-0408">Iron</keyword>
<dbReference type="Gene3D" id="2.40.180.10">
    <property type="entry name" value="Catalase core domain"/>
    <property type="match status" value="1"/>
</dbReference>
<proteinExistence type="inferred from homology"/>
<keyword evidence="2 7" id="KW-0575">Peroxidase</keyword>
<dbReference type="PANTHER" id="PTHR11465:SF9">
    <property type="entry name" value="CATALASE"/>
    <property type="match status" value="1"/>
</dbReference>
<dbReference type="InterPro" id="IPR024168">
    <property type="entry name" value="Catalase_SrpA-type_pred"/>
</dbReference>
<dbReference type="PIRSF" id="PIRSF000296">
    <property type="entry name" value="SrpA"/>
    <property type="match status" value="1"/>
</dbReference>
<keyword evidence="10" id="KW-1185">Reference proteome</keyword>
<dbReference type="GO" id="GO:0004096">
    <property type="term" value="F:catalase activity"/>
    <property type="evidence" value="ECO:0007669"/>
    <property type="project" value="UniProtKB-EC"/>
</dbReference>
<dbReference type="InterPro" id="IPR020835">
    <property type="entry name" value="Catalase_sf"/>
</dbReference>
<name>A0ABW4SGB2_9BACL</name>
<dbReference type="InterPro" id="IPR011614">
    <property type="entry name" value="Catalase_core"/>
</dbReference>
<dbReference type="SMART" id="SM01060">
    <property type="entry name" value="Catalase"/>
    <property type="match status" value="1"/>
</dbReference>
<feature type="domain" description="Catalase core" evidence="8">
    <location>
        <begin position="3"/>
        <end position="306"/>
    </location>
</feature>
<dbReference type="InterPro" id="IPR018028">
    <property type="entry name" value="Catalase"/>
</dbReference>
<evidence type="ECO:0000256" key="3">
    <source>
        <dbReference type="ARBA" id="ARBA00022617"/>
    </source>
</evidence>
<keyword evidence="5 7" id="KW-0560">Oxidoreductase</keyword>
<evidence type="ECO:0000256" key="2">
    <source>
        <dbReference type="ARBA" id="ARBA00022559"/>
    </source>
</evidence>
<evidence type="ECO:0000256" key="7">
    <source>
        <dbReference type="PIRNR" id="PIRNR000296"/>
    </source>
</evidence>
<organism evidence="9 10">
    <name type="scientific">Sporosarcina siberiensis</name>
    <dbReference type="NCBI Taxonomy" id="1365606"/>
    <lineage>
        <taxon>Bacteria</taxon>
        <taxon>Bacillati</taxon>
        <taxon>Bacillota</taxon>
        <taxon>Bacilli</taxon>
        <taxon>Bacillales</taxon>
        <taxon>Caryophanaceae</taxon>
        <taxon>Sporosarcina</taxon>
    </lineage>
</organism>
<evidence type="ECO:0000256" key="5">
    <source>
        <dbReference type="ARBA" id="ARBA00023002"/>
    </source>
</evidence>
<sequence length="307" mass="34641">MNTDEEEIAKETVDAIEKIVGISPGYRRVHAKGISFNAVFEPSGMASSLTTASHLQKEKTSVIVRFSHTFSSPERYEALVPIKGMAVHFLLPNNQFTVLTMVNVPVFITKTPEAFINLLKVMSKDSLTGRVKFEKLRKSFEWSTIPKVLLSLKPVASFSTETYHALHTYYLIGSNGEKQAVRFKWVPIINESLEKSSLKHGDLEKEIATKLDKMPIRFRLILQLATSEDPIEDPSVEWPDERQTIDAGLLTLKEVIADGAEDLVFDPTVVTEGIECSEDPVLQFRSSVYKESALRRHGERKKLYPDE</sequence>
<comment type="similarity">
    <text evidence="1 7">Belongs to the catalase family.</text>
</comment>
<evidence type="ECO:0000256" key="4">
    <source>
        <dbReference type="ARBA" id="ARBA00022723"/>
    </source>
</evidence>
<comment type="function">
    <text evidence="7">Has an organic peroxide-dependent peroxidase activity.</text>
</comment>
<dbReference type="Proteomes" id="UP001597218">
    <property type="component" value="Unassembled WGS sequence"/>
</dbReference>
<evidence type="ECO:0000313" key="10">
    <source>
        <dbReference type="Proteomes" id="UP001597218"/>
    </source>
</evidence>
<dbReference type="PANTHER" id="PTHR11465">
    <property type="entry name" value="CATALASE"/>
    <property type="match status" value="1"/>
</dbReference>
<dbReference type="PROSITE" id="PS51402">
    <property type="entry name" value="CATALASE_3"/>
    <property type="match status" value="1"/>
</dbReference>
<comment type="cofactor">
    <cofactor evidence="7">
        <name>heme</name>
        <dbReference type="ChEBI" id="CHEBI:30413"/>
    </cofactor>
</comment>